<keyword evidence="1" id="KW-1133">Transmembrane helix</keyword>
<name>A0ABN7R4M0_9BACT</name>
<evidence type="ECO:0000313" key="3">
    <source>
        <dbReference type="EMBL" id="CAG5069066.1"/>
    </source>
</evidence>
<organism evidence="3 4">
    <name type="scientific">Dyadobacter linearis</name>
    <dbReference type="NCBI Taxonomy" id="2823330"/>
    <lineage>
        <taxon>Bacteria</taxon>
        <taxon>Pseudomonadati</taxon>
        <taxon>Bacteroidota</taxon>
        <taxon>Cytophagia</taxon>
        <taxon>Cytophagales</taxon>
        <taxon>Spirosomataceae</taxon>
        <taxon>Dyadobacter</taxon>
    </lineage>
</organism>
<feature type="transmembrane region" description="Helical" evidence="1">
    <location>
        <begin position="127"/>
        <end position="152"/>
    </location>
</feature>
<dbReference type="Proteomes" id="UP000679725">
    <property type="component" value="Unassembled WGS sequence"/>
</dbReference>
<dbReference type="Pfam" id="PF06580">
    <property type="entry name" value="His_kinase"/>
    <property type="match status" value="1"/>
</dbReference>
<sequence length="361" mass="41151">MNRRFGLIEKYSDSLRRNRLHYIVLSGLLLCLIPAWGFALWGNRYFSDPAVLVGGSLLNLLFCLTAYLLNLSGSRLVPTIYPDTHQSIHRVAVWFGLYVVVNVFLLSVSLALYHWLHIFGYQFQKFIASWLALSLLGGSLLTAGLTELFFAFEQWKTNQHELQQLEHKQLQTELEIVKQQVNPHFLFNCLNSLSVLIYESPDVAEKFVDEMSQVYRYLLQVNAPEKEESLVTLESEVRFIKSYIYLLKTRFESGIHVQLQIADVYISGQLAPLALQSLLDNAIRHNIVSTSTPLRITIKTTPTGQLEVFNNIQKRVVGIPFGNAGLATLMSRYKLLFNQAGTIQVREEGGFFIVTLPLVYT</sequence>
<gene>
    <name evidence="3" type="ORF">DYBT9623_01801</name>
</gene>
<dbReference type="RefSeq" id="WP_215233160.1">
    <property type="nucleotide sequence ID" value="NZ_CAJRAU010000002.1"/>
</dbReference>
<reference evidence="3 4" key="1">
    <citation type="submission" date="2021-04" db="EMBL/GenBank/DDBJ databases">
        <authorList>
            <person name="Rodrigo-Torres L."/>
            <person name="Arahal R. D."/>
            <person name="Lucena T."/>
        </authorList>
    </citation>
    <scope>NUCLEOTIDE SEQUENCE [LARGE SCALE GENOMIC DNA]</scope>
    <source>
        <strain evidence="3 4">CECT 9623</strain>
    </source>
</reference>
<keyword evidence="4" id="KW-1185">Reference proteome</keyword>
<dbReference type="InterPro" id="IPR010559">
    <property type="entry name" value="Sig_transdc_His_kin_internal"/>
</dbReference>
<dbReference type="EMBL" id="CAJRAU010000002">
    <property type="protein sequence ID" value="CAG5069066.1"/>
    <property type="molecule type" value="Genomic_DNA"/>
</dbReference>
<feature type="domain" description="Signal transduction histidine kinase internal region" evidence="2">
    <location>
        <begin position="173"/>
        <end position="253"/>
    </location>
</feature>
<dbReference type="PANTHER" id="PTHR34220:SF7">
    <property type="entry name" value="SENSOR HISTIDINE KINASE YPDA"/>
    <property type="match status" value="1"/>
</dbReference>
<keyword evidence="1" id="KW-0472">Membrane</keyword>
<comment type="caution">
    <text evidence="3">The sequence shown here is derived from an EMBL/GenBank/DDBJ whole genome shotgun (WGS) entry which is preliminary data.</text>
</comment>
<evidence type="ECO:0000259" key="2">
    <source>
        <dbReference type="Pfam" id="PF06580"/>
    </source>
</evidence>
<evidence type="ECO:0000313" key="4">
    <source>
        <dbReference type="Proteomes" id="UP000679725"/>
    </source>
</evidence>
<feature type="transmembrane region" description="Helical" evidence="1">
    <location>
        <begin position="91"/>
        <end position="115"/>
    </location>
</feature>
<accession>A0ABN7R4M0</accession>
<protein>
    <recommendedName>
        <fullName evidence="2">Signal transduction histidine kinase internal region domain-containing protein</fullName>
    </recommendedName>
</protein>
<dbReference type="PANTHER" id="PTHR34220">
    <property type="entry name" value="SENSOR HISTIDINE KINASE YPDA"/>
    <property type="match status" value="1"/>
</dbReference>
<keyword evidence="1" id="KW-0812">Transmembrane</keyword>
<feature type="transmembrane region" description="Helical" evidence="1">
    <location>
        <begin position="20"/>
        <end position="39"/>
    </location>
</feature>
<dbReference type="InterPro" id="IPR050640">
    <property type="entry name" value="Bact_2-comp_sensor_kinase"/>
</dbReference>
<proteinExistence type="predicted"/>
<evidence type="ECO:0000256" key="1">
    <source>
        <dbReference type="SAM" id="Phobius"/>
    </source>
</evidence>
<feature type="transmembrane region" description="Helical" evidence="1">
    <location>
        <begin position="51"/>
        <end position="70"/>
    </location>
</feature>